<dbReference type="AlphaFoldDB" id="D2NSR2"/>
<feature type="compositionally biased region" description="Basic and acidic residues" evidence="1">
    <location>
        <begin position="372"/>
        <end position="391"/>
    </location>
</feature>
<keyword evidence="3" id="KW-1185">Reference proteome</keyword>
<dbReference type="Proteomes" id="UP000001883">
    <property type="component" value="Chromosome"/>
</dbReference>
<reference evidence="2 3" key="2">
    <citation type="journal article" date="2010" name="J Osaka Dent Univ">
        <title>Isolation and identification of Rothia mucilaginosa from persistent apical periodontitis lesions.</title>
        <authorList>
            <person name="Yamane K."/>
            <person name="Yoshida M."/>
            <person name="Fujihira T."/>
            <person name="Baba T."/>
            <person name="Tsuji N."/>
            <person name="Hayashi H."/>
            <person name="Sugimori C."/>
            <person name="Yamanaka T."/>
            <person name="Mashimo C."/>
            <person name="Nambu T."/>
            <person name="Kawai H."/>
            <person name="Fukushima H."/>
        </authorList>
    </citation>
    <scope>NUCLEOTIDE SEQUENCE [LARGE SCALE GENOMIC DNA]</scope>
    <source>
        <strain evidence="2 3">DY-18</strain>
    </source>
</reference>
<reference evidence="2 3" key="3">
    <citation type="journal article" date="2010" name="Sequencing">
        <title>Complete Genome Sequence of Rothia mucilaginosa DY-18: A Clinical Isolate with Dense Meshwork-Like Structures from a Persistent Apical Periodontitis Lesion.</title>
        <authorList>
            <person name="Yamane K."/>
            <person name="Nambu T."/>
            <person name="Yamanaka T."/>
            <person name="Mashimo C."/>
            <person name="Sugimori C."/>
            <person name="Leung K.-P."/>
            <person name="Fukushima H."/>
        </authorList>
    </citation>
    <scope>NUCLEOTIDE SEQUENCE [LARGE SCALE GENOMIC DNA]</scope>
    <source>
        <strain evidence="2 3">DY-18</strain>
    </source>
</reference>
<proteinExistence type="predicted"/>
<accession>D2NSR2</accession>
<protein>
    <submittedName>
        <fullName evidence="2">Primosomal protein N'-superfamily II helicase</fullName>
    </submittedName>
</protein>
<feature type="region of interest" description="Disordered" evidence="1">
    <location>
        <begin position="342"/>
        <end position="394"/>
    </location>
</feature>
<evidence type="ECO:0000256" key="1">
    <source>
        <dbReference type="SAM" id="MobiDB-lite"/>
    </source>
</evidence>
<organism evidence="2 3">
    <name type="scientific">Rothia mucilaginosa (strain DY-18)</name>
    <name type="common">Stomatococcus mucilaginosus</name>
    <dbReference type="NCBI Taxonomy" id="680646"/>
    <lineage>
        <taxon>Bacteria</taxon>
        <taxon>Bacillati</taxon>
        <taxon>Actinomycetota</taxon>
        <taxon>Actinomycetes</taxon>
        <taxon>Micrococcales</taxon>
        <taxon>Micrococcaceae</taxon>
        <taxon>Rothia</taxon>
    </lineage>
</organism>
<keyword evidence="2" id="KW-0347">Helicase</keyword>
<keyword evidence="2" id="KW-0547">Nucleotide-binding</keyword>
<dbReference type="KEGG" id="rmu:RMDY18_08560"/>
<reference evidence="3" key="1">
    <citation type="submission" date="2009-07" db="EMBL/GenBank/DDBJ databases">
        <title>Complete genome sequence of Rothia mucilaginosa DJ.</title>
        <authorList>
            <person name="Yamane K."/>
            <person name="Nambu T."/>
            <person name="Mashimo C."/>
            <person name="Sugimori C."/>
            <person name="Yamanaka T."/>
            <person name="Leung K."/>
            <person name="Fukushima H."/>
        </authorList>
    </citation>
    <scope>NUCLEOTIDE SEQUENCE [LARGE SCALE GENOMIC DNA]</scope>
    <source>
        <strain evidence="3">DY-18</strain>
    </source>
</reference>
<evidence type="ECO:0000313" key="2">
    <source>
        <dbReference type="EMBL" id="BAI64688.1"/>
    </source>
</evidence>
<keyword evidence="2" id="KW-0067">ATP-binding</keyword>
<sequence>MYSADYTVSLRGAEQFTQTSRKGARQLMVRLLLQMHAISHVTLSQVEALPARGVHEQHAGLAGTLPCHLVCHVTLMRHLLIRCRRLIHRHHTTEHNLRRRVHTSQLLNDLSLVSVHVLARLRLILVNVNVIAGGVQVNHAGVTARQSPTATHHTLIVGGAHTLAGSHKTDAAATEQVRDETCLLQTQTNPGGCGHLRVTNHQGILSAKNIGVTRQTVRLIPVEFSLLKLGVQNALLGSPAHRQTLPTGKVAVPTLLPPVLVDAGFHRNRTVLGGVHDHATLELLNQHVGGISGGGERRLNLTGCLRTLLAEGVLRGAFHLLRRGGRFRSRLGGGGLAGALGRLGARSSGSGGATGRDEASCGVHAKGTGGNHSKDCAGQRNFRDRRLDRRHAQQYTIGATPSRELLRDIQMKITKNMHRSDKN</sequence>
<evidence type="ECO:0000313" key="3">
    <source>
        <dbReference type="Proteomes" id="UP000001883"/>
    </source>
</evidence>
<keyword evidence="2" id="KW-0378">Hydrolase</keyword>
<name>D2NSR2_ROTMD</name>
<gene>
    <name evidence="2" type="ordered locus">RMDY18_08560</name>
</gene>
<dbReference type="HOGENOM" id="CLU_648725_0_0_11"/>
<dbReference type="GO" id="GO:0004386">
    <property type="term" value="F:helicase activity"/>
    <property type="evidence" value="ECO:0007669"/>
    <property type="project" value="UniProtKB-KW"/>
</dbReference>
<dbReference type="EMBL" id="AP011540">
    <property type="protein sequence ID" value="BAI64688.1"/>
    <property type="molecule type" value="Genomic_DNA"/>
</dbReference>